<dbReference type="PANTHER" id="PTHR11129">
    <property type="entry name" value="PROTEIN FARNESYLTRANSFERASE ALPHA SUBUNIT/RAB GERANYLGERANYL TRANSFERASE ALPHA SUBUNIT"/>
    <property type="match status" value="1"/>
</dbReference>
<accession>A0A5C3N224</accession>
<feature type="non-terminal residue" evidence="5">
    <location>
        <position position="1"/>
    </location>
</feature>
<comment type="similarity">
    <text evidence="1">Belongs to the protein prenyltransferase subunit alpha family.</text>
</comment>
<dbReference type="GO" id="GO:0008318">
    <property type="term" value="F:protein prenyltransferase activity"/>
    <property type="evidence" value="ECO:0007669"/>
    <property type="project" value="InterPro"/>
</dbReference>
<dbReference type="Gene3D" id="1.25.40.120">
    <property type="entry name" value="Protein prenylyltransferase"/>
    <property type="match status" value="1"/>
</dbReference>
<dbReference type="InterPro" id="IPR002088">
    <property type="entry name" value="Prenyl_trans_a"/>
</dbReference>
<dbReference type="Proteomes" id="UP000305948">
    <property type="component" value="Unassembled WGS sequence"/>
</dbReference>
<dbReference type="Pfam" id="PF01239">
    <property type="entry name" value="PPTA"/>
    <property type="match status" value="1"/>
</dbReference>
<reference evidence="5 6" key="1">
    <citation type="journal article" date="2019" name="Nat. Ecol. Evol.">
        <title>Megaphylogeny resolves global patterns of mushroom evolution.</title>
        <authorList>
            <person name="Varga T."/>
            <person name="Krizsan K."/>
            <person name="Foldi C."/>
            <person name="Dima B."/>
            <person name="Sanchez-Garcia M."/>
            <person name="Sanchez-Ramirez S."/>
            <person name="Szollosi G.J."/>
            <person name="Szarkandi J.G."/>
            <person name="Papp V."/>
            <person name="Albert L."/>
            <person name="Andreopoulos W."/>
            <person name="Angelini C."/>
            <person name="Antonin V."/>
            <person name="Barry K.W."/>
            <person name="Bougher N.L."/>
            <person name="Buchanan P."/>
            <person name="Buyck B."/>
            <person name="Bense V."/>
            <person name="Catcheside P."/>
            <person name="Chovatia M."/>
            <person name="Cooper J."/>
            <person name="Damon W."/>
            <person name="Desjardin D."/>
            <person name="Finy P."/>
            <person name="Geml J."/>
            <person name="Haridas S."/>
            <person name="Hughes K."/>
            <person name="Justo A."/>
            <person name="Karasinski D."/>
            <person name="Kautmanova I."/>
            <person name="Kiss B."/>
            <person name="Kocsube S."/>
            <person name="Kotiranta H."/>
            <person name="LaButti K.M."/>
            <person name="Lechner B.E."/>
            <person name="Liimatainen K."/>
            <person name="Lipzen A."/>
            <person name="Lukacs Z."/>
            <person name="Mihaltcheva S."/>
            <person name="Morgado L.N."/>
            <person name="Niskanen T."/>
            <person name="Noordeloos M.E."/>
            <person name="Ohm R.A."/>
            <person name="Ortiz-Santana B."/>
            <person name="Ovrebo C."/>
            <person name="Racz N."/>
            <person name="Riley R."/>
            <person name="Savchenko A."/>
            <person name="Shiryaev A."/>
            <person name="Soop K."/>
            <person name="Spirin V."/>
            <person name="Szebenyi C."/>
            <person name="Tomsovsky M."/>
            <person name="Tulloss R.E."/>
            <person name="Uehling J."/>
            <person name="Grigoriev I.V."/>
            <person name="Vagvolgyi C."/>
            <person name="Papp T."/>
            <person name="Martin F.M."/>
            <person name="Miettinen O."/>
            <person name="Hibbett D.S."/>
            <person name="Nagy L.G."/>
        </authorList>
    </citation>
    <scope>NUCLEOTIDE SEQUENCE [LARGE SCALE GENOMIC DNA]</scope>
    <source>
        <strain evidence="5 6">OMC1185</strain>
    </source>
</reference>
<dbReference type="AlphaFoldDB" id="A0A5C3N224"/>
<dbReference type="OrthoDB" id="1924260at2759"/>
<evidence type="ECO:0000313" key="5">
    <source>
        <dbReference type="EMBL" id="TFK51095.1"/>
    </source>
</evidence>
<evidence type="ECO:0000256" key="3">
    <source>
        <dbReference type="ARBA" id="ARBA00022679"/>
    </source>
</evidence>
<evidence type="ECO:0000256" key="1">
    <source>
        <dbReference type="ARBA" id="ARBA00006734"/>
    </source>
</evidence>
<keyword evidence="2" id="KW-0637">Prenyltransferase</keyword>
<protein>
    <recommendedName>
        <fullName evidence="7">Protein prenylyltransferase</fullName>
    </recommendedName>
</protein>
<dbReference type="EMBL" id="ML213512">
    <property type="protein sequence ID" value="TFK51095.1"/>
    <property type="molecule type" value="Genomic_DNA"/>
</dbReference>
<keyword evidence="4" id="KW-0677">Repeat</keyword>
<organism evidence="5 6">
    <name type="scientific">Heliocybe sulcata</name>
    <dbReference type="NCBI Taxonomy" id="5364"/>
    <lineage>
        <taxon>Eukaryota</taxon>
        <taxon>Fungi</taxon>
        <taxon>Dikarya</taxon>
        <taxon>Basidiomycota</taxon>
        <taxon>Agaricomycotina</taxon>
        <taxon>Agaricomycetes</taxon>
        <taxon>Gloeophyllales</taxon>
        <taxon>Gloeophyllaceae</taxon>
        <taxon>Heliocybe</taxon>
    </lineage>
</organism>
<dbReference type="SUPFAM" id="SSF48439">
    <property type="entry name" value="Protein prenylyltransferase"/>
    <property type="match status" value="1"/>
</dbReference>
<proteinExistence type="inferred from homology"/>
<name>A0A5C3N224_9AGAM</name>
<keyword evidence="3" id="KW-0808">Transferase</keyword>
<keyword evidence="6" id="KW-1185">Reference proteome</keyword>
<evidence type="ECO:0008006" key="7">
    <source>
        <dbReference type="Google" id="ProtNLM"/>
    </source>
</evidence>
<gene>
    <name evidence="5" type="ORF">OE88DRAFT_1630660</name>
</gene>
<dbReference type="PANTHER" id="PTHR11129:SF3">
    <property type="entry name" value="PROTEIN PRENYLTRANSFERASE ALPHA SUBUNIT REPEAT-CONTAINING PROTEIN 1"/>
    <property type="match status" value="1"/>
</dbReference>
<sequence>SIEILPGGLKEWEPYLSSRGPFLYQEGNLGVPQKILYQAYLACVPRMKRSRSSRTTLDQTRALDLVHLTSVTLLANPAHYTALRQRKSLIEMSVLEAGKELQFMDALLSVREACKQSVLWCYRRWLLRRIYGGTSASHNNADDGFSQILLPLEAIQKELAVVSRACEIYPRNYFAWLHRHHCASVLVSSCGASTGDHCKAFVGSLLEEFRWARHWLELHVTDYSAADYLVKLPERVSAITMDDEPSYAALKREVDSLLAHSLSLAQSYPDHETVWMYMRLTLGQIRSSSSHNDDIRKFAVSIACAPSEGSVNDGRSVASNARRFLDWMDRQTGHPQTWSWIV</sequence>
<evidence type="ECO:0000256" key="2">
    <source>
        <dbReference type="ARBA" id="ARBA00022602"/>
    </source>
</evidence>
<dbReference type="GO" id="GO:0005737">
    <property type="term" value="C:cytoplasm"/>
    <property type="evidence" value="ECO:0007669"/>
    <property type="project" value="TreeGrafter"/>
</dbReference>
<evidence type="ECO:0000313" key="6">
    <source>
        <dbReference type="Proteomes" id="UP000305948"/>
    </source>
</evidence>
<evidence type="ECO:0000256" key="4">
    <source>
        <dbReference type="ARBA" id="ARBA00022737"/>
    </source>
</evidence>